<sequence>MGRLAAGVTSGKYDAAISNITVTKERKRSSISPPTAKTRWASTSSTSPLSKIDKAEDIAGLKIIVGSGTNERRSCWRGTRRTSRAEAVYPGLHQG</sequence>
<evidence type="ECO:0000313" key="3">
    <source>
        <dbReference type="Proteomes" id="UP000664002"/>
    </source>
</evidence>
<dbReference type="SUPFAM" id="SSF53850">
    <property type="entry name" value="Periplasmic binding protein-like II"/>
    <property type="match status" value="1"/>
</dbReference>
<feature type="region of interest" description="Disordered" evidence="1">
    <location>
        <begin position="24"/>
        <end position="49"/>
    </location>
</feature>
<gene>
    <name evidence="2" type="ORF">J4730_07390</name>
</gene>
<organism evidence="2 3">
    <name type="scientific">Klebsiella pneumoniae</name>
    <dbReference type="NCBI Taxonomy" id="573"/>
    <lineage>
        <taxon>Bacteria</taxon>
        <taxon>Pseudomonadati</taxon>
        <taxon>Pseudomonadota</taxon>
        <taxon>Gammaproteobacteria</taxon>
        <taxon>Enterobacterales</taxon>
        <taxon>Enterobacteriaceae</taxon>
        <taxon>Klebsiella/Raoultella group</taxon>
        <taxon>Klebsiella</taxon>
        <taxon>Klebsiella pneumoniae complex</taxon>
    </lineage>
</organism>
<dbReference type="AlphaFoldDB" id="A0A939NI40"/>
<dbReference type="Proteomes" id="UP000664002">
    <property type="component" value="Unassembled WGS sequence"/>
</dbReference>
<protein>
    <submittedName>
        <fullName evidence="2">Transporter substrate-binding domain-containing protein</fullName>
    </submittedName>
</protein>
<feature type="compositionally biased region" description="Polar residues" evidence="1">
    <location>
        <begin position="30"/>
        <end position="49"/>
    </location>
</feature>
<comment type="caution">
    <text evidence="2">The sequence shown here is derived from an EMBL/GenBank/DDBJ whole genome shotgun (WGS) entry which is preliminary data.</text>
</comment>
<name>A0A939NI40_KLEPN</name>
<evidence type="ECO:0000313" key="2">
    <source>
        <dbReference type="EMBL" id="MBO1997273.1"/>
    </source>
</evidence>
<reference evidence="2" key="1">
    <citation type="submission" date="2021-03" db="EMBL/GenBank/DDBJ databases">
        <title>Molecular epidemiology and mechanisms of colistin and carbapenem resistance in Enterobacteriaceae from clinical isolates, the environment and porcine samples in Pretoria, South Africa.</title>
        <authorList>
            <person name="Bogoshi D."/>
            <person name="Mbelle N.M."/>
            <person name="Naidoo V."/>
            <person name="Osei Sekyere J."/>
        </authorList>
    </citation>
    <scope>NUCLEOTIDE SEQUENCE</scope>
    <source>
        <strain evidence="2">C027</strain>
    </source>
</reference>
<dbReference type="Gene3D" id="3.40.190.10">
    <property type="entry name" value="Periplasmic binding protein-like II"/>
    <property type="match status" value="2"/>
</dbReference>
<dbReference type="EMBL" id="JAGETM010000003">
    <property type="protein sequence ID" value="MBO1997273.1"/>
    <property type="molecule type" value="Genomic_DNA"/>
</dbReference>
<accession>A0A939NI40</accession>
<proteinExistence type="predicted"/>
<evidence type="ECO:0000256" key="1">
    <source>
        <dbReference type="SAM" id="MobiDB-lite"/>
    </source>
</evidence>